<evidence type="ECO:0000313" key="3">
    <source>
        <dbReference type="Proteomes" id="UP000077266"/>
    </source>
</evidence>
<dbReference type="Proteomes" id="UP000077266">
    <property type="component" value="Unassembled WGS sequence"/>
</dbReference>
<reference evidence="2 3" key="1">
    <citation type="journal article" date="2016" name="Mol. Biol. Evol.">
        <title>Comparative Genomics of Early-Diverging Mushroom-Forming Fungi Provides Insights into the Origins of Lignocellulose Decay Capabilities.</title>
        <authorList>
            <person name="Nagy L.G."/>
            <person name="Riley R."/>
            <person name="Tritt A."/>
            <person name="Adam C."/>
            <person name="Daum C."/>
            <person name="Floudas D."/>
            <person name="Sun H."/>
            <person name="Yadav J.S."/>
            <person name="Pangilinan J."/>
            <person name="Larsson K.H."/>
            <person name="Matsuura K."/>
            <person name="Barry K."/>
            <person name="Labutti K."/>
            <person name="Kuo R."/>
            <person name="Ohm R.A."/>
            <person name="Bhattacharya S.S."/>
            <person name="Shirouzu T."/>
            <person name="Yoshinaga Y."/>
            <person name="Martin F.M."/>
            <person name="Grigoriev I.V."/>
            <person name="Hibbett D.S."/>
        </authorList>
    </citation>
    <scope>NUCLEOTIDE SEQUENCE [LARGE SCALE GENOMIC DNA]</scope>
    <source>
        <strain evidence="2 3">HHB12029</strain>
    </source>
</reference>
<sequence length="155" mass="16903">MFRASVSFISEYLHMVPLLVSIGYGGGAGLSCQVSSLLCGAALGHYLVARRYVSSIRQREFAITNLLVAFLLGAVAYHRCKSCMATIHGVRIGSAAMTTVVSKMFFTLYIPRRFGKEQDVLFLFLGCIAAGVMSWIVLYIWSPALVGRLCAPRAV</sequence>
<feature type="transmembrane region" description="Helical" evidence="1">
    <location>
        <begin position="121"/>
        <end position="141"/>
    </location>
</feature>
<evidence type="ECO:0000256" key="1">
    <source>
        <dbReference type="SAM" id="Phobius"/>
    </source>
</evidence>
<feature type="transmembrane region" description="Helical" evidence="1">
    <location>
        <begin position="61"/>
        <end position="78"/>
    </location>
</feature>
<dbReference type="InParanoid" id="A0A165JQQ6"/>
<keyword evidence="1" id="KW-0472">Membrane</keyword>
<accession>A0A165JQQ6</accession>
<keyword evidence="3" id="KW-1185">Reference proteome</keyword>
<gene>
    <name evidence="2" type="ORF">EXIGLDRAFT_766464</name>
</gene>
<name>A0A165JQQ6_EXIGL</name>
<dbReference type="PROSITE" id="PS51257">
    <property type="entry name" value="PROKAR_LIPOPROTEIN"/>
    <property type="match status" value="1"/>
</dbReference>
<feature type="transmembrane region" description="Helical" evidence="1">
    <location>
        <begin position="90"/>
        <end position="109"/>
    </location>
</feature>
<evidence type="ECO:0000313" key="2">
    <source>
        <dbReference type="EMBL" id="KZV95198.1"/>
    </source>
</evidence>
<organism evidence="2 3">
    <name type="scientific">Exidia glandulosa HHB12029</name>
    <dbReference type="NCBI Taxonomy" id="1314781"/>
    <lineage>
        <taxon>Eukaryota</taxon>
        <taxon>Fungi</taxon>
        <taxon>Dikarya</taxon>
        <taxon>Basidiomycota</taxon>
        <taxon>Agaricomycotina</taxon>
        <taxon>Agaricomycetes</taxon>
        <taxon>Auriculariales</taxon>
        <taxon>Exidiaceae</taxon>
        <taxon>Exidia</taxon>
    </lineage>
</organism>
<proteinExistence type="predicted"/>
<dbReference type="EMBL" id="KV425961">
    <property type="protein sequence ID" value="KZV95198.1"/>
    <property type="molecule type" value="Genomic_DNA"/>
</dbReference>
<protein>
    <submittedName>
        <fullName evidence="2">Uncharacterized protein</fullName>
    </submittedName>
</protein>
<keyword evidence="1" id="KW-1133">Transmembrane helix</keyword>
<dbReference type="AlphaFoldDB" id="A0A165JQQ6"/>
<feature type="transmembrane region" description="Helical" evidence="1">
    <location>
        <begin position="22"/>
        <end position="49"/>
    </location>
</feature>
<keyword evidence="1" id="KW-0812">Transmembrane</keyword>